<name>A0A0V0QLN6_PSEPJ</name>
<protein>
    <submittedName>
        <fullName evidence="3">Insulin-like growth factor binding protein, N-terminal</fullName>
    </submittedName>
</protein>
<dbReference type="InterPro" id="IPR009030">
    <property type="entry name" value="Growth_fac_rcpt_cys_sf"/>
</dbReference>
<dbReference type="PANTHER" id="PTHR45756:SF1">
    <property type="entry name" value="PROTEIN KINASE DOMAIN CONTAINING PROTEIN"/>
    <property type="match status" value="1"/>
</dbReference>
<dbReference type="InParanoid" id="A0A0V0QLN6"/>
<feature type="chain" id="PRO_5006867498" evidence="1">
    <location>
        <begin position="22"/>
        <end position="546"/>
    </location>
</feature>
<organism evidence="3 4">
    <name type="scientific">Pseudocohnilembus persalinus</name>
    <name type="common">Ciliate</name>
    <dbReference type="NCBI Taxonomy" id="266149"/>
    <lineage>
        <taxon>Eukaryota</taxon>
        <taxon>Sar</taxon>
        <taxon>Alveolata</taxon>
        <taxon>Ciliophora</taxon>
        <taxon>Intramacronucleata</taxon>
        <taxon>Oligohymenophorea</taxon>
        <taxon>Scuticociliatia</taxon>
        <taxon>Philasterida</taxon>
        <taxon>Pseudocohnilembidae</taxon>
        <taxon>Pseudocohnilembus</taxon>
    </lineage>
</organism>
<feature type="domain" description="EGF-like" evidence="2">
    <location>
        <begin position="201"/>
        <end position="231"/>
    </location>
</feature>
<dbReference type="OMA" id="CTIGTIF"/>
<accession>A0A0V0QLN6</accession>
<feature type="domain" description="EGF-like" evidence="2">
    <location>
        <begin position="167"/>
        <end position="200"/>
    </location>
</feature>
<keyword evidence="1" id="KW-0732">Signal</keyword>
<dbReference type="InterPro" id="IPR000742">
    <property type="entry name" value="EGF"/>
</dbReference>
<dbReference type="AlphaFoldDB" id="A0A0V0QLN6"/>
<keyword evidence="4" id="KW-1185">Reference proteome</keyword>
<feature type="signal peptide" evidence="1">
    <location>
        <begin position="1"/>
        <end position="21"/>
    </location>
</feature>
<evidence type="ECO:0000313" key="4">
    <source>
        <dbReference type="Proteomes" id="UP000054937"/>
    </source>
</evidence>
<dbReference type="PANTHER" id="PTHR45756">
    <property type="entry name" value="PALMITOYLTRANSFERASE"/>
    <property type="match status" value="1"/>
</dbReference>
<feature type="domain" description="EGF-like" evidence="2">
    <location>
        <begin position="259"/>
        <end position="300"/>
    </location>
</feature>
<gene>
    <name evidence="3" type="ORF">PPERSA_10244</name>
</gene>
<dbReference type="EMBL" id="LDAU01000144">
    <property type="protein sequence ID" value="KRX03163.1"/>
    <property type="molecule type" value="Genomic_DNA"/>
</dbReference>
<dbReference type="InterPro" id="IPR053215">
    <property type="entry name" value="TKL_Ser/Thr_kinase"/>
</dbReference>
<evidence type="ECO:0000256" key="1">
    <source>
        <dbReference type="SAM" id="SignalP"/>
    </source>
</evidence>
<dbReference type="Proteomes" id="UP000054937">
    <property type="component" value="Unassembled WGS sequence"/>
</dbReference>
<reference evidence="3 4" key="1">
    <citation type="journal article" date="2015" name="Sci. Rep.">
        <title>Genome of the facultative scuticociliatosis pathogen Pseudocohnilembus persalinus provides insight into its virulence through horizontal gene transfer.</title>
        <authorList>
            <person name="Xiong J."/>
            <person name="Wang G."/>
            <person name="Cheng J."/>
            <person name="Tian M."/>
            <person name="Pan X."/>
            <person name="Warren A."/>
            <person name="Jiang C."/>
            <person name="Yuan D."/>
            <person name="Miao W."/>
        </authorList>
    </citation>
    <scope>NUCLEOTIDE SEQUENCE [LARGE SCALE GENOMIC DNA]</scope>
    <source>
        <strain evidence="3">36N120E</strain>
    </source>
</reference>
<feature type="domain" description="EGF-like" evidence="2">
    <location>
        <begin position="102"/>
        <end position="134"/>
    </location>
</feature>
<dbReference type="Gene3D" id="2.10.220.10">
    <property type="entry name" value="Hormone Receptor, Insulin-like Growth Factor Receptor 1, Chain A, domain 2"/>
    <property type="match status" value="1"/>
</dbReference>
<comment type="caution">
    <text evidence="3">The sequence shown here is derived from an EMBL/GenBank/DDBJ whole genome shotgun (WGS) entry which is preliminary data.</text>
</comment>
<proteinExistence type="predicted"/>
<evidence type="ECO:0000313" key="3">
    <source>
        <dbReference type="EMBL" id="KRX03163.1"/>
    </source>
</evidence>
<evidence type="ECO:0000259" key="2">
    <source>
        <dbReference type="SMART" id="SM00181"/>
    </source>
</evidence>
<dbReference type="SUPFAM" id="SSF57184">
    <property type="entry name" value="Growth factor receptor domain"/>
    <property type="match status" value="4"/>
</dbReference>
<dbReference type="OrthoDB" id="296172at2759"/>
<dbReference type="SMART" id="SM00181">
    <property type="entry name" value="EGF"/>
    <property type="match status" value="6"/>
</dbReference>
<sequence>MKQKNHIYTTIILLSIFIIHSQQYTNTETYIRTTEPTCGNNGIYVSGICYECGQNCSLCLIPGACDLCESSDYYANGDHCAYIPSKEQFQAFDDYLLDQTSEEAEGCSAGCRTEGDFICTSCSQGYKLTNGFCTQCNIANCLQCNDGVSTCTSCENGYVLESSSCVSCNDPNCVTCNSSGANDCDQCAIGYRNNGSGACNACITGCANCSNGSTCDVCYDGYYLNGSNTCTQCGANIALCSDANTIIQCDEYYTLLDGNCVNVKGIYSEKDPSSCQVYASEYSCSSCFTGYTLDGSNLCTKVSCDDDEYQTTTGGACISCGANVKTCTYDTNDSSLTIDSCVSNAYLESDKTTCTLCQNNSKFTENQAQIKTCTSSQIITCNSGFSPNNSKTKCIECPQNCESCSIDSDDNVESCSECIDYYIVNPENSLECLQCQNTNNCLKCDSNLVDCTICPNGHFLTDYLYCSNTIENCYEVDQDGCKACRVGYKRSSDKKSCVDCTSDASCQTTCVNDKLYVEQIIRNGAYLLQQQQSYFLLLALLIFILN</sequence>
<feature type="domain" description="EGF-like" evidence="2">
    <location>
        <begin position="135"/>
        <end position="166"/>
    </location>
</feature>
<feature type="domain" description="EGF-like" evidence="2">
    <location>
        <begin position="431"/>
        <end position="467"/>
    </location>
</feature>